<sequence>MIPRLNEPPPLAWVTMEAEIRDEDYRLGSSAIDDPLSQHRPSSHLQQPFQHQPYHQQHLYSDFPTQRLQPADLASSLDPHHHPPYADPTFPPHPPPADARLNTAQPARTSASSPGRRYTDANLSAVAANDRAAIPIDPHDFYRSYQDTNTGALVAHELDSDLPMATTAPSRGQDTSSPSTAAHSSSRLPSGASSSRTPLRQNLRSVSAPLGDDRSSTNPSKAGSAGQPSVKDLRKKFDQGGSASMIPRPPARSSLVHRPTYSSRSRATTPTGGPSTTNTAAGQSSSTASSRSSSSRNQSSITDPTRSSRPKSSQNNNGQSFANRVNKPKSSTSSKSTGTRSTTQSSRERAPASSSSSAVSHSRNPSRASQPILFGEILPDQRDTLAVGYGIENALPRAPSDTDSDSRRRTFSDMGDGVPDSPTDWYRPESARRASELSTRSSATLHPNLHDGSYAGAAPPSSPGPAAGQLPPTQGPGSRFRSPQLRAQAKNSDRTPKSPTKQHWKSPSSSTEEKSSRRRKVSVGNIDFEQRREHVKLAYRKSIRQSRIQDAKRAAKVQADQETEDVAPDTEPTPTPSDQPTIMFEVASDDLPSLEILPETSAKPAEPEHTQTVLFDIEPQPGLEVQLVSQTAPLADDFHQTIDLAVDIPPMAYEANLPTLARTEYQYPFEDEEEQFGTVEGPEQMVVEIGLDILNTPTLPPADVAPNDDFEQPSVPGAFKEDYESAAYGPDSYEARVRMLRRGSDMSQFTGSQHSHAPFPSYDYDTRGYSLNLDENDVLRNINHGGEDSLTDDVCSADAPEDGDQQEAYYSPQPYLQDATLSNRASTCESFDASHSDENRGEMGVGGLGIRSTHDSTQMLGVPSMLMAGNRSSQHSTWTDFSIDSSEPSDAAAPRLSKSRLDPSPLPKHVAMFPGSPLAGEEVSQPAESARLAPMGSHDDDMRTYAVSHQLPELDTGEGFEIPYLAQHPEEREEQYADPAVPLPAHEPPPVPALDELHETPPTHFYELPGSSTLVDSNRESEDFTLTSTSASVNQIPPSVSEISQHTSVTDRASVAESVEKNGLPSKERQRLIQRRNVIKELLDTEAVFVRDMNIVEEIYKGTAEACPKLDDKTVKLIFRNTDEIIAFHTAFLGQLKEAVAPVYQLAGRKSPPPREDSRASELTTNSVDSHSMKSEPDEEKDRLTGLGPVFKSNIDIMKTAHEGFLRNSDQAAKRLIQIQQDRTVKVWLNECNEPMQRITKYPNLIITLLQHTPEDHPDRAPLLAAKDALETAIIEINKTKKNFELVGQIVGRKRKESDVKAGLARAFGKRVDKLQTSNNRAEEDTVYVKLRERFGDDYLRLQVVLRDVEFYTRQVTAYVHEFLQYLSSIELVMRLQASPFPEVESKWVQFNVSMRDIEKVTLEQHLSRVRKSVIEPFEKVIKAYGNPSLAMKKRAKRRLDFERAEQLKRSGKTVDSKLKELVEQYEALNDTLRKELPKLSELTVKVGNICLANLVNLQAEWYKMWKDKVKVVLENSDQMPEVEGIVSAFQRDYQFALDSVSAIGILNPSSKPRISQSKRTSTDDSLSKNRPRPSDLSIRGRGPSVNGDGPPSLPTPEFAGSSNSSFTFSPTSTAIPSPHHYYRDYYTGINGYRGGGASPITNDAHASSRPHVAAPVARPSTGRSFDSSAPPRQSSDSSNANVRDSNSTSYNVTYPGPDGPRRFSGLFHSALPLPDDAEDSRRSSRASSRERVPTSGGYNILWLAASLFEFNIETTKHEAGYPYLVYQAGEIFDVIAEKGELWLAKNQDDPESELDGSGRSTLPNSPTLRRPSNRTSAVWEPHSGITR</sequence>
<feature type="compositionally biased region" description="Polar residues" evidence="3">
    <location>
        <begin position="1799"/>
        <end position="1808"/>
    </location>
</feature>
<dbReference type="Pfam" id="PF03114">
    <property type="entry name" value="BAR"/>
    <property type="match status" value="1"/>
</dbReference>
<feature type="compositionally biased region" description="Low complexity" evidence="3">
    <location>
        <begin position="1599"/>
        <end position="1614"/>
    </location>
</feature>
<dbReference type="SUPFAM" id="SSF48065">
    <property type="entry name" value="DBL homology domain (DH-domain)"/>
    <property type="match status" value="1"/>
</dbReference>
<organism evidence="6 7">
    <name type="scientific">Parascedosporium putredinis</name>
    <dbReference type="NCBI Taxonomy" id="1442378"/>
    <lineage>
        <taxon>Eukaryota</taxon>
        <taxon>Fungi</taxon>
        <taxon>Dikarya</taxon>
        <taxon>Ascomycota</taxon>
        <taxon>Pezizomycotina</taxon>
        <taxon>Sordariomycetes</taxon>
        <taxon>Hypocreomycetidae</taxon>
        <taxon>Microascales</taxon>
        <taxon>Microascaceae</taxon>
        <taxon>Parascedosporium</taxon>
    </lineage>
</organism>
<evidence type="ECO:0000259" key="5">
    <source>
        <dbReference type="PROSITE" id="PS51021"/>
    </source>
</evidence>
<dbReference type="Pfam" id="PF00621">
    <property type="entry name" value="RhoGEF"/>
    <property type="match status" value="1"/>
</dbReference>
<dbReference type="InterPro" id="IPR027267">
    <property type="entry name" value="AH/BAR_dom_sf"/>
</dbReference>
<feature type="compositionally biased region" description="Polar residues" evidence="3">
    <location>
        <begin position="1680"/>
        <end position="1693"/>
    </location>
</feature>
<evidence type="ECO:0000313" key="6">
    <source>
        <dbReference type="EMBL" id="CAI4216744.1"/>
    </source>
</evidence>
<reference evidence="6" key="1">
    <citation type="submission" date="2022-11" db="EMBL/GenBank/DDBJ databases">
        <authorList>
            <person name="Scott C."/>
            <person name="Bruce N."/>
        </authorList>
    </citation>
    <scope>NUCLEOTIDE SEQUENCE</scope>
</reference>
<dbReference type="GO" id="GO:0032955">
    <property type="term" value="P:regulation of division septum assembly"/>
    <property type="evidence" value="ECO:0007669"/>
    <property type="project" value="TreeGrafter"/>
</dbReference>
<dbReference type="GO" id="GO:0031991">
    <property type="term" value="P:regulation of actomyosin contractile ring contraction"/>
    <property type="evidence" value="ECO:0007669"/>
    <property type="project" value="TreeGrafter"/>
</dbReference>
<dbReference type="OrthoDB" id="10256089at2759"/>
<dbReference type="GO" id="GO:0005085">
    <property type="term" value="F:guanyl-nucleotide exchange factor activity"/>
    <property type="evidence" value="ECO:0007669"/>
    <property type="project" value="UniProtKB-KW"/>
</dbReference>
<evidence type="ECO:0000259" key="4">
    <source>
        <dbReference type="PROSITE" id="PS50010"/>
    </source>
</evidence>
<feature type="compositionally biased region" description="Low complexity" evidence="3">
    <location>
        <begin position="175"/>
        <end position="195"/>
    </location>
</feature>
<feature type="compositionally biased region" description="Pro residues" evidence="3">
    <location>
        <begin position="85"/>
        <end position="97"/>
    </location>
</feature>
<feature type="compositionally biased region" description="Low complexity" evidence="3">
    <location>
        <begin position="44"/>
        <end position="59"/>
    </location>
</feature>
<feature type="domain" description="DH" evidence="4">
    <location>
        <begin position="1074"/>
        <end position="1280"/>
    </location>
</feature>
<feature type="region of interest" description="Disordered" evidence="3">
    <location>
        <begin position="25"/>
        <end position="59"/>
    </location>
</feature>
<feature type="coiled-coil region" evidence="2">
    <location>
        <begin position="1456"/>
        <end position="1483"/>
    </location>
</feature>
<keyword evidence="1" id="KW-0344">Guanine-nucleotide releasing factor</keyword>
<dbReference type="Gene3D" id="1.20.1270.60">
    <property type="entry name" value="Arfaptin homology (AH) domain/BAR domain"/>
    <property type="match status" value="1"/>
</dbReference>
<feature type="compositionally biased region" description="Low complexity" evidence="3">
    <location>
        <begin position="267"/>
        <end position="300"/>
    </location>
</feature>
<dbReference type="InterPro" id="IPR051492">
    <property type="entry name" value="Dynamin-Rho_GEF"/>
</dbReference>
<dbReference type="InterPro" id="IPR004148">
    <property type="entry name" value="BAR_dom"/>
</dbReference>
<feature type="region of interest" description="Disordered" evidence="3">
    <location>
        <begin position="1549"/>
        <end position="1614"/>
    </location>
</feature>
<dbReference type="PROSITE" id="PS50010">
    <property type="entry name" value="DH_2"/>
    <property type="match status" value="1"/>
</dbReference>
<feature type="compositionally biased region" description="Polar residues" evidence="3">
    <location>
        <begin position="870"/>
        <end position="888"/>
    </location>
</feature>
<dbReference type="PROSITE" id="PS51021">
    <property type="entry name" value="BAR"/>
    <property type="match status" value="1"/>
</dbReference>
<proteinExistence type="predicted"/>
<keyword evidence="2" id="KW-0175">Coiled coil</keyword>
<feature type="compositionally biased region" description="Polar residues" evidence="3">
    <location>
        <begin position="196"/>
        <end position="205"/>
    </location>
</feature>
<dbReference type="CDD" id="cd07589">
    <property type="entry name" value="BAR_DNMBP"/>
    <property type="match status" value="1"/>
</dbReference>
<feature type="region of interest" description="Disordered" evidence="3">
    <location>
        <begin position="1147"/>
        <end position="1185"/>
    </location>
</feature>
<gene>
    <name evidence="6" type="ORF">PPNO1_LOCUS6392</name>
</gene>
<feature type="compositionally biased region" description="Low complexity" evidence="3">
    <location>
        <begin position="452"/>
        <end position="468"/>
    </location>
</feature>
<feature type="region of interest" description="Disordered" evidence="3">
    <location>
        <begin position="1641"/>
        <end position="1734"/>
    </location>
</feature>
<feature type="compositionally biased region" description="Basic and acidic residues" evidence="3">
    <location>
        <begin position="426"/>
        <end position="435"/>
    </location>
</feature>
<feature type="compositionally biased region" description="Polar residues" evidence="3">
    <location>
        <begin position="102"/>
        <end position="113"/>
    </location>
</feature>
<protein>
    <recommendedName>
        <fullName evidence="8">DH domain-containing protein</fullName>
    </recommendedName>
</protein>
<dbReference type="Proteomes" id="UP000838763">
    <property type="component" value="Unassembled WGS sequence"/>
</dbReference>
<feature type="compositionally biased region" description="Polar residues" evidence="3">
    <location>
        <begin position="436"/>
        <end position="445"/>
    </location>
</feature>
<dbReference type="CDD" id="cd00160">
    <property type="entry name" value="RhoGEF"/>
    <property type="match status" value="1"/>
</dbReference>
<evidence type="ECO:0008006" key="8">
    <source>
        <dbReference type="Google" id="ProtNLM"/>
    </source>
</evidence>
<evidence type="ECO:0000256" key="3">
    <source>
        <dbReference type="SAM" id="MobiDB-lite"/>
    </source>
</evidence>
<keyword evidence="7" id="KW-1185">Reference proteome</keyword>
<dbReference type="SUPFAM" id="SSF103657">
    <property type="entry name" value="BAR/IMD domain-like"/>
    <property type="match status" value="1"/>
</dbReference>
<dbReference type="InterPro" id="IPR035899">
    <property type="entry name" value="DBL_dom_sf"/>
</dbReference>
<name>A0A9P1MAY7_9PEZI</name>
<dbReference type="GO" id="GO:0005737">
    <property type="term" value="C:cytoplasm"/>
    <property type="evidence" value="ECO:0007669"/>
    <property type="project" value="InterPro"/>
</dbReference>
<feature type="region of interest" description="Disordered" evidence="3">
    <location>
        <begin position="163"/>
        <end position="374"/>
    </location>
</feature>
<dbReference type="Gene3D" id="1.20.900.10">
    <property type="entry name" value="Dbl homology (DH) domain"/>
    <property type="match status" value="1"/>
</dbReference>
<comment type="caution">
    <text evidence="6">The sequence shown here is derived from an EMBL/GenBank/DDBJ whole genome shotgun (WGS) entry which is preliminary data.</text>
</comment>
<dbReference type="SMART" id="SM00325">
    <property type="entry name" value="RhoGEF"/>
    <property type="match status" value="1"/>
</dbReference>
<feature type="compositionally biased region" description="Basic and acidic residues" evidence="3">
    <location>
        <begin position="1720"/>
        <end position="1733"/>
    </location>
</feature>
<feature type="compositionally biased region" description="Low complexity" evidence="3">
    <location>
        <begin position="1667"/>
        <end position="1679"/>
    </location>
</feature>
<feature type="compositionally biased region" description="Basic and acidic residues" evidence="3">
    <location>
        <begin position="1171"/>
        <end position="1184"/>
    </location>
</feature>
<feature type="compositionally biased region" description="Polar residues" evidence="3">
    <location>
        <begin position="1161"/>
        <end position="1170"/>
    </location>
</feature>
<feature type="compositionally biased region" description="Polar residues" evidence="3">
    <location>
        <begin position="1549"/>
        <end position="1560"/>
    </location>
</feature>
<dbReference type="PANTHER" id="PTHR22834:SF20">
    <property type="entry name" value="SH3 DOMAIN-CONTAINING PROTEIN"/>
    <property type="match status" value="1"/>
</dbReference>
<dbReference type="PANTHER" id="PTHR22834">
    <property type="entry name" value="NUCLEAR FUSION PROTEIN FUS2"/>
    <property type="match status" value="1"/>
</dbReference>
<dbReference type="EMBL" id="CALLCH030000015">
    <property type="protein sequence ID" value="CAI4216744.1"/>
    <property type="molecule type" value="Genomic_DNA"/>
</dbReference>
<feature type="region of interest" description="Disordered" evidence="3">
    <location>
        <begin position="394"/>
        <end position="527"/>
    </location>
</feature>
<dbReference type="InterPro" id="IPR000219">
    <property type="entry name" value="DH_dom"/>
</dbReference>
<feature type="region of interest" description="Disordered" evidence="3">
    <location>
        <begin position="870"/>
        <end position="940"/>
    </location>
</feature>
<feature type="region of interest" description="Disordered" evidence="3">
    <location>
        <begin position="1788"/>
        <end position="1828"/>
    </location>
</feature>
<evidence type="ECO:0000256" key="1">
    <source>
        <dbReference type="ARBA" id="ARBA00022658"/>
    </source>
</evidence>
<evidence type="ECO:0000313" key="7">
    <source>
        <dbReference type="Proteomes" id="UP000838763"/>
    </source>
</evidence>
<evidence type="ECO:0000256" key="2">
    <source>
        <dbReference type="SAM" id="Coils"/>
    </source>
</evidence>
<feature type="compositionally biased region" description="Low complexity" evidence="3">
    <location>
        <begin position="330"/>
        <end position="367"/>
    </location>
</feature>
<feature type="domain" description="BAR" evidence="5">
    <location>
        <begin position="1313"/>
        <end position="1536"/>
    </location>
</feature>
<feature type="compositionally biased region" description="Polar residues" evidence="3">
    <location>
        <begin position="301"/>
        <end position="323"/>
    </location>
</feature>
<feature type="region of interest" description="Disordered" evidence="3">
    <location>
        <begin position="73"/>
        <end position="118"/>
    </location>
</feature>
<feature type="region of interest" description="Disordered" evidence="3">
    <location>
        <begin position="544"/>
        <end position="581"/>
    </location>
</feature>
<accession>A0A9P1MAY7</accession>